<gene>
    <name evidence="1" type="ORF">GCM10022377_02780</name>
</gene>
<protein>
    <submittedName>
        <fullName evidence="1">Uncharacterized protein</fullName>
    </submittedName>
</protein>
<evidence type="ECO:0000313" key="2">
    <source>
        <dbReference type="Proteomes" id="UP001501536"/>
    </source>
</evidence>
<dbReference type="Proteomes" id="UP001501536">
    <property type="component" value="Unassembled WGS sequence"/>
</dbReference>
<dbReference type="EMBL" id="BAABCJ010000001">
    <property type="protein sequence ID" value="GAA3693626.1"/>
    <property type="molecule type" value="Genomic_DNA"/>
</dbReference>
<name>A0ABP7CSQ1_9MICC</name>
<organism evidence="1 2">
    <name type="scientific">Zhihengliuella alba</name>
    <dbReference type="NCBI Taxonomy" id="547018"/>
    <lineage>
        <taxon>Bacteria</taxon>
        <taxon>Bacillati</taxon>
        <taxon>Actinomycetota</taxon>
        <taxon>Actinomycetes</taxon>
        <taxon>Micrococcales</taxon>
        <taxon>Micrococcaceae</taxon>
        <taxon>Zhihengliuella</taxon>
    </lineage>
</organism>
<proteinExistence type="predicted"/>
<accession>A0ABP7CSQ1</accession>
<reference evidence="2" key="1">
    <citation type="journal article" date="2019" name="Int. J. Syst. Evol. Microbiol.">
        <title>The Global Catalogue of Microorganisms (GCM) 10K type strain sequencing project: providing services to taxonomists for standard genome sequencing and annotation.</title>
        <authorList>
            <consortium name="The Broad Institute Genomics Platform"/>
            <consortium name="The Broad Institute Genome Sequencing Center for Infectious Disease"/>
            <person name="Wu L."/>
            <person name="Ma J."/>
        </authorList>
    </citation>
    <scope>NUCLEOTIDE SEQUENCE [LARGE SCALE GENOMIC DNA]</scope>
    <source>
        <strain evidence="2">JCM 16961</strain>
    </source>
</reference>
<evidence type="ECO:0000313" key="1">
    <source>
        <dbReference type="EMBL" id="GAA3693626.1"/>
    </source>
</evidence>
<sequence length="80" mass="8134">MKRPESGANSRRVNANTETMTLAAVTDTPKLAAYCGSSGAMIPKPIAITNAAPMRTRISTGMAGLTGEGEGAGVVMARPV</sequence>
<comment type="caution">
    <text evidence="1">The sequence shown here is derived from an EMBL/GenBank/DDBJ whole genome shotgun (WGS) entry which is preliminary data.</text>
</comment>
<keyword evidence="2" id="KW-1185">Reference proteome</keyword>